<dbReference type="Pfam" id="PF04096">
    <property type="entry name" value="Nucleoporin2"/>
    <property type="match status" value="1"/>
</dbReference>
<proteinExistence type="inferred from homology"/>
<evidence type="ECO:0000256" key="7">
    <source>
        <dbReference type="ARBA" id="ARBA00023010"/>
    </source>
</evidence>
<evidence type="ECO:0000256" key="9">
    <source>
        <dbReference type="ARBA" id="ARBA00023242"/>
    </source>
</evidence>
<feature type="region of interest" description="Disordered" evidence="12">
    <location>
        <begin position="33"/>
        <end position="64"/>
    </location>
</feature>
<comment type="caution">
    <text evidence="14">The sequence shown here is derived from an EMBL/GenBank/DDBJ whole genome shotgun (WGS) entry which is preliminary data.</text>
</comment>
<keyword evidence="3" id="KW-0813">Transport</keyword>
<dbReference type="FunFam" id="1.10.10.2360:FF:000001">
    <property type="entry name" value="Nuclear pore complex protein Nup98-Nup96"/>
    <property type="match status" value="1"/>
</dbReference>
<keyword evidence="5" id="KW-0509">mRNA transport</keyword>
<feature type="compositionally biased region" description="Polar residues" evidence="12">
    <location>
        <begin position="42"/>
        <end position="64"/>
    </location>
</feature>
<keyword evidence="4" id="KW-0068">Autocatalytic cleavage</keyword>
<evidence type="ECO:0000256" key="8">
    <source>
        <dbReference type="ARBA" id="ARBA00023132"/>
    </source>
</evidence>
<keyword evidence="15" id="KW-1185">Reference proteome</keyword>
<evidence type="ECO:0000256" key="5">
    <source>
        <dbReference type="ARBA" id="ARBA00022816"/>
    </source>
</evidence>
<comment type="subcellular location">
    <subcellularLocation>
        <location evidence="1">Nucleus</location>
        <location evidence="1">Nuclear pore complex</location>
    </subcellularLocation>
</comment>
<dbReference type="GO" id="GO:0005643">
    <property type="term" value="C:nuclear pore"/>
    <property type="evidence" value="ECO:0007669"/>
    <property type="project" value="UniProtKB-SubCell"/>
</dbReference>
<dbReference type="PANTHER" id="PTHR23198:SF6">
    <property type="entry name" value="NUCLEAR PORE COMPLEX PROTEIN NUP98-NUP96"/>
    <property type="match status" value="1"/>
</dbReference>
<dbReference type="Gene3D" id="1.10.10.2360">
    <property type="match status" value="1"/>
</dbReference>
<evidence type="ECO:0000313" key="15">
    <source>
        <dbReference type="Proteomes" id="UP000077202"/>
    </source>
</evidence>
<reference evidence="14" key="1">
    <citation type="submission" date="2016-03" db="EMBL/GenBank/DDBJ databases">
        <title>Mechanisms controlling the formation of the plant cell surface in tip-growing cells are functionally conserved among land plants.</title>
        <authorList>
            <person name="Honkanen S."/>
            <person name="Jones V.A."/>
            <person name="Morieri G."/>
            <person name="Champion C."/>
            <person name="Hetherington A.J."/>
            <person name="Kelly S."/>
            <person name="Saint-Marcoux D."/>
            <person name="Proust H."/>
            <person name="Prescott H."/>
            <person name="Dolan L."/>
        </authorList>
    </citation>
    <scope>NUCLEOTIDE SEQUENCE [LARGE SCALE GENOMIC DNA]</scope>
    <source>
        <tissue evidence="14">Whole gametophyte</tissue>
    </source>
</reference>
<feature type="compositionally biased region" description="Basic and acidic residues" evidence="12">
    <location>
        <begin position="1141"/>
        <end position="1150"/>
    </location>
</feature>
<dbReference type="InterPro" id="IPR036903">
    <property type="entry name" value="Nup98_auto-Pept-S59_dom_sf"/>
</dbReference>
<feature type="compositionally biased region" description="Basic residues" evidence="12">
    <location>
        <begin position="684"/>
        <end position="694"/>
    </location>
</feature>
<evidence type="ECO:0000256" key="6">
    <source>
        <dbReference type="ARBA" id="ARBA00022927"/>
    </source>
</evidence>
<dbReference type="Pfam" id="PF21240">
    <property type="entry name" value="Nup98_GLEBS"/>
    <property type="match status" value="1"/>
</dbReference>
<evidence type="ECO:0000256" key="2">
    <source>
        <dbReference type="ARBA" id="ARBA00008926"/>
    </source>
</evidence>
<dbReference type="InterPro" id="IPR037665">
    <property type="entry name" value="Nucleoporin_S59-like"/>
</dbReference>
<comment type="similarity">
    <text evidence="2">Belongs to the nucleoporin GLFG family.</text>
</comment>
<evidence type="ECO:0000256" key="10">
    <source>
        <dbReference type="ARBA" id="ARBA00065263"/>
    </source>
</evidence>
<keyword evidence="8" id="KW-0906">Nuclear pore complex</keyword>
<dbReference type="Pfam" id="PF12110">
    <property type="entry name" value="Nup96"/>
    <property type="match status" value="1"/>
</dbReference>
<dbReference type="GO" id="GO:0051028">
    <property type="term" value="P:mRNA transport"/>
    <property type="evidence" value="ECO:0007669"/>
    <property type="project" value="UniProtKB-KW"/>
</dbReference>
<dbReference type="Proteomes" id="UP000077202">
    <property type="component" value="Unassembled WGS sequence"/>
</dbReference>
<dbReference type="EMBL" id="LVLJ01001741">
    <property type="protein sequence ID" value="OAE28328.1"/>
    <property type="molecule type" value="Genomic_DNA"/>
</dbReference>
<name>A0A176W5L6_MARPO</name>
<feature type="region of interest" description="Disordered" evidence="12">
    <location>
        <begin position="684"/>
        <end position="715"/>
    </location>
</feature>
<sequence>MLTTLINECPLVAFASNRATSQLACSLRKSFGASSPSPFGGTTASSNPFGTTGQSNPFGVTQAANPFGAKPFGTSPFGQTGGSLFGSGTATGVFGSTQPAGFGASSSAFGASASAPAFGSTASPFGSGAPVFGQKPAGAFGGFGTTPAQANPFGTPFGQTQAAFGSQPFGSTPSAFGAASAPAFGTTPTTAFGSSAPAFGASSAPAFGATTSTPFGSSAPAFGSNSVFGQTASAFGASSSSAFGSSFGAPAASPFGAPSGSAFGASASPSFGATSFGASPFGGQRVGSRVAAYAVTNDPDVGVGGQTGKFMSISAMAAYSSKSPEELRWEDYQAGDKGGPNPTAQQPATGGIFGQSTPQSPFGASTGGFGQQQQTSAPNPFATPATPSIFGQKPVTGFGASSGSAFGASSAPAFGQAFGQTQSPFASPSTGSAFGQASASAFGASSPSPFGAASGAAFGSTGFGSAPLGTSAFGGAAPFTGSAFTNLSSPATLGSSSPFGSAGFFGQSQPAGALFATPSSQGFGTSAPAFGASNSSFGTNIFNTGGTASIFSQTKPAGLTQSTSPSPFSNFGQTTSAQPSFSFPSFQASQPGGSSIFNGSSGLAFGQNAFAQPQPANNVMMAMPQPVTNPFGTLPAMPQMSIGRSAGSGPSVQYGISSMPVSDKPTQVRTTSLLTPRHITQRSKIRMHARRYHPKKDSPKVSFFSDGEETPSTPKADVLFVPRENPRALFIRQPEQTLPASTPVKGTPDARDIATPLHRNGEEVEDQEASMGPNSSPPDPESPLESWPNSDVGDTNLHTPPSATKPAEKGPTIKSISKVNGVREEHNHRGNGYISITGHRAGEAAIAYEHGADIEALMPKLRHSDYFTEPRIQELAAKERAEPGYCRRVHDFVVGRRAYGAVKFLGDTDVRRLDLESIIQFNKCEVLVYMDESRKPPVGQQLNKPAEVTLLNVKCVDKKTGQHFTEGTEVEKFEKRLKKKTEEQGAEFISYDALKGEWKFQVKHFSRYGLDDSDEEETPQPGSSRALALTGTDMMEGVEGGSGDFLPKSPELGEEVAEIDEDDEGPYETHSVAPQAALPHSLPSQLRLDPLKMQQMRALFFPLGEEDEPALSGLTVKPRTAYTRQTGTLPKSKIATSGEKVIQDSREEGVRAAWPHRSPWKGGPTKQMRLSPHNSWKPSSPYSPVPASVQSRPFVWGSDLEISPVGNGIILALPSADDVSCANKHKDVGFSIEFDKLSESVVAGRYDHIVDAGLFFGRSFRVGWGPNGMLVHSGSPVTNEGKHFVLSSNFHMEKVALDSTIRDDEGQVVDELVQLQFVSPLTLHMTMSKVVDYRQDAMSERLKLRKVVCTRAELSRICDEYEDLIYKQHGVKGLPGGYQLVLRHQVMVWQLLDVLFSEREDGASARVDEVQDESAGTAKAEEASELAADPDTELLGRRAEFSRWLQTSVSHLVQEDLRLMEEEDEMKEIFFLLTGRQVDAAVLKASFRGDVRLACLLSQAGGSVMNRIDIATQLDVWTSEGLDLSLIEDERLNVYKLLAGDVWGALDNHNIDWKRFLGLLMWYQLPPDTDLPTIISTYQELIVENKLPLPIPMYQEEGEYTDANEIELYDTSYYLMLLHASKKKQFDDTKKMLSSASTTFDRLDHRLAWHQQGFLEAVHALEPLELHELHMNFAAQLLAAGVCHWAIYVVLHIPANPEFPGLHEKVIKEILCQYCESWSNSSVQQTFLEQELGIPAEWLHGAQAVYFHYVGDSKLELEHLMKSHQWHCAQTLFMTDVAATMFINAEHSDVWRLVSQLEHNKADLENFELGAGIFFDFYNLKTNLSSEDDVMEEMDTLEKQTSACKAFFLRLKESERLWNRKVPKNLRLAYSQMADDLAILLLAESKVRALDNSEELKSYDAVLDAPLPEHVKACRLQGAVSAFTSWLSETAV</sequence>
<dbReference type="PROSITE" id="PS51434">
    <property type="entry name" value="NUP_C"/>
    <property type="match status" value="1"/>
</dbReference>
<feature type="region of interest" description="Disordered" evidence="12">
    <location>
        <begin position="729"/>
        <end position="835"/>
    </location>
</feature>
<gene>
    <name evidence="14" type="ORF">AXG93_2490s1180</name>
</gene>
<dbReference type="InterPro" id="IPR007230">
    <property type="entry name" value="Nup98_auto-Pept-S59_dom"/>
</dbReference>
<feature type="region of interest" description="Disordered" evidence="12">
    <location>
        <begin position="1405"/>
        <end position="1429"/>
    </location>
</feature>
<dbReference type="Gene3D" id="1.25.40.690">
    <property type="match status" value="1"/>
</dbReference>
<dbReference type="Gene3D" id="3.30.1610.10">
    <property type="entry name" value="Peptidase S59, nucleoporin"/>
    <property type="match status" value="1"/>
</dbReference>
<evidence type="ECO:0000256" key="12">
    <source>
        <dbReference type="SAM" id="MobiDB-lite"/>
    </source>
</evidence>
<dbReference type="GO" id="GO:0015031">
    <property type="term" value="P:protein transport"/>
    <property type="evidence" value="ECO:0007669"/>
    <property type="project" value="UniProtKB-KW"/>
</dbReference>
<dbReference type="GO" id="GO:0017056">
    <property type="term" value="F:structural constituent of nuclear pore"/>
    <property type="evidence" value="ECO:0007669"/>
    <property type="project" value="InterPro"/>
</dbReference>
<dbReference type="FunFam" id="3.30.1610.10:FF:000002">
    <property type="entry name" value="nuclear pore complex protein NUP98A"/>
    <property type="match status" value="1"/>
</dbReference>
<dbReference type="InterPro" id="IPR021967">
    <property type="entry name" value="Nup98_C"/>
</dbReference>
<keyword evidence="9" id="KW-0539">Nucleus</keyword>
<keyword evidence="6" id="KW-0653">Protein transport</keyword>
<feature type="region of interest" description="Disordered" evidence="12">
    <location>
        <begin position="1134"/>
        <end position="1183"/>
    </location>
</feature>
<evidence type="ECO:0000313" key="14">
    <source>
        <dbReference type="EMBL" id="OAE28328.1"/>
    </source>
</evidence>
<accession>A0A176W5L6</accession>
<evidence type="ECO:0000256" key="1">
    <source>
        <dbReference type="ARBA" id="ARBA00004567"/>
    </source>
</evidence>
<feature type="compositionally biased region" description="Polar residues" evidence="12">
    <location>
        <begin position="555"/>
        <end position="575"/>
    </location>
</feature>
<protein>
    <recommendedName>
        <fullName evidence="11">Nucleoporin autopeptidase</fullName>
    </recommendedName>
</protein>
<feature type="compositionally biased region" description="Polar residues" evidence="12">
    <location>
        <begin position="342"/>
        <end position="360"/>
    </location>
</feature>
<dbReference type="PANTHER" id="PTHR23198">
    <property type="entry name" value="NUCLEOPORIN"/>
    <property type="match status" value="1"/>
</dbReference>
<feature type="compositionally biased region" description="Polar residues" evidence="12">
    <location>
        <begin position="792"/>
        <end position="802"/>
    </location>
</feature>
<evidence type="ECO:0000256" key="4">
    <source>
        <dbReference type="ARBA" id="ARBA00022813"/>
    </source>
</evidence>
<organism evidence="14 15">
    <name type="scientific">Marchantia polymorpha subsp. ruderalis</name>
    <dbReference type="NCBI Taxonomy" id="1480154"/>
    <lineage>
        <taxon>Eukaryota</taxon>
        <taxon>Viridiplantae</taxon>
        <taxon>Streptophyta</taxon>
        <taxon>Embryophyta</taxon>
        <taxon>Marchantiophyta</taxon>
        <taxon>Marchantiopsida</taxon>
        <taxon>Marchantiidae</taxon>
        <taxon>Marchantiales</taxon>
        <taxon>Marchantiaceae</taxon>
        <taxon>Marchantia</taxon>
    </lineage>
</organism>
<feature type="region of interest" description="Disordered" evidence="12">
    <location>
        <begin position="334"/>
        <end position="394"/>
    </location>
</feature>
<comment type="subunit">
    <text evidence="10">Part of the nuclear pore complex (NPC). The NPC has an eight-fold symmetrical structure comprising a central transport channel and two rings, the cytoplasmic and nuclear rings, to which eight filaments are attached. The cytoplasmic filaments have loose ends, while the nuclear filaments are joined in a distal ring, forming a nuclear basket. NPCs are highly dynamic in configuration and composition, and can be devided in 3 subcomplexes, the NUP62 subcomplex, the NUP107-160 subcomplex and the NUP93 subcomplex, containing approximately 30 different nucleoporin proteins.</text>
</comment>
<evidence type="ECO:0000256" key="3">
    <source>
        <dbReference type="ARBA" id="ARBA00022448"/>
    </source>
</evidence>
<evidence type="ECO:0000256" key="11">
    <source>
        <dbReference type="ARBA" id="ARBA00082956"/>
    </source>
</evidence>
<feature type="region of interest" description="Disordered" evidence="12">
    <location>
        <begin position="555"/>
        <end position="580"/>
    </location>
</feature>
<keyword evidence="7" id="KW-0811">Translocation</keyword>
<feature type="domain" description="Peptidase S59" evidence="13">
    <location>
        <begin position="863"/>
        <end position="1005"/>
    </location>
</feature>
<dbReference type="SUPFAM" id="SSF82215">
    <property type="entry name" value="C-terminal autoproteolytic domain of nucleoporin nup98"/>
    <property type="match status" value="1"/>
</dbReference>
<evidence type="ECO:0000259" key="13">
    <source>
        <dbReference type="PROSITE" id="PS51434"/>
    </source>
</evidence>